<gene>
    <name evidence="2" type="ORF">ACFPCV_31080</name>
</gene>
<accession>A0ABV9S9T1</accession>
<feature type="compositionally biased region" description="Basic and acidic residues" evidence="1">
    <location>
        <begin position="212"/>
        <end position="226"/>
    </location>
</feature>
<comment type="caution">
    <text evidence="2">The sequence shown here is derived from an EMBL/GenBank/DDBJ whole genome shotgun (WGS) entry which is preliminary data.</text>
</comment>
<evidence type="ECO:0000256" key="1">
    <source>
        <dbReference type="SAM" id="MobiDB-lite"/>
    </source>
</evidence>
<reference evidence="3" key="1">
    <citation type="journal article" date="2019" name="Int. J. Syst. Evol. Microbiol.">
        <title>The Global Catalogue of Microorganisms (GCM) 10K type strain sequencing project: providing services to taxonomists for standard genome sequencing and annotation.</title>
        <authorList>
            <consortium name="The Broad Institute Genomics Platform"/>
            <consortium name="The Broad Institute Genome Sequencing Center for Infectious Disease"/>
            <person name="Wu L."/>
            <person name="Ma J."/>
        </authorList>
    </citation>
    <scope>NUCLEOTIDE SEQUENCE [LARGE SCALE GENOMIC DNA]</scope>
    <source>
        <strain evidence="3">ZS-22-S1</strain>
    </source>
</reference>
<dbReference type="Gene3D" id="1.20.1260.20">
    <property type="entry name" value="PPE superfamily"/>
    <property type="match status" value="1"/>
</dbReference>
<sequence>MREPDVRWDDVSHQQIVAWTRHGLGAAATERLEERLTSVAEALADNSDDVNATLQRVDGGEWTGSAATAAAAAMRVVRDFDDILGHHGRMNVLAAFGQSDNANWARANVPPCVDVRAAQQPTGSPLDALGATADHQHQLRAAKDAEERARQVMRQYHSMTTARVAALPPLSPAPRVVITTSDGITVPSGGDPAGGHVAPRGTRSGDGFPDVVDVREAGSRPADRPPPDGPAVPAPGRTGSSSFSPGIPAPSGAPAANGGAPTTASGSAPTREPDVVRGPLPGSGQPGSGGQPGNGQPGGGQPGSRARDGRPGDVVGVHPGDRALRAGGRGGLADVQGQAARGGAPFGVTPGTAGKAEDQERRGRYAVPGSEIFEPDNDDGLLHDPFRPGSYVAPASIGDDDE</sequence>
<organism evidence="2 3">
    <name type="scientific">Actinophytocola glycyrrhizae</name>
    <dbReference type="NCBI Taxonomy" id="2044873"/>
    <lineage>
        <taxon>Bacteria</taxon>
        <taxon>Bacillati</taxon>
        <taxon>Actinomycetota</taxon>
        <taxon>Actinomycetes</taxon>
        <taxon>Pseudonocardiales</taxon>
        <taxon>Pseudonocardiaceae</taxon>
    </lineage>
</organism>
<dbReference type="Proteomes" id="UP001595859">
    <property type="component" value="Unassembled WGS sequence"/>
</dbReference>
<evidence type="ECO:0008006" key="4">
    <source>
        <dbReference type="Google" id="ProtNLM"/>
    </source>
</evidence>
<proteinExistence type="predicted"/>
<dbReference type="InterPro" id="IPR038332">
    <property type="entry name" value="PPE_sf"/>
</dbReference>
<keyword evidence="3" id="KW-1185">Reference proteome</keyword>
<feature type="region of interest" description="Disordered" evidence="1">
    <location>
        <begin position="181"/>
        <end position="402"/>
    </location>
</feature>
<name>A0ABV9S9T1_9PSEU</name>
<feature type="compositionally biased region" description="Low complexity" evidence="1">
    <location>
        <begin position="234"/>
        <end position="270"/>
    </location>
</feature>
<dbReference type="EMBL" id="JBHSIS010000022">
    <property type="protein sequence ID" value="MFC4857967.1"/>
    <property type="molecule type" value="Genomic_DNA"/>
</dbReference>
<evidence type="ECO:0000313" key="2">
    <source>
        <dbReference type="EMBL" id="MFC4857967.1"/>
    </source>
</evidence>
<feature type="compositionally biased region" description="Gly residues" evidence="1">
    <location>
        <begin position="284"/>
        <end position="302"/>
    </location>
</feature>
<protein>
    <recommendedName>
        <fullName evidence="4">PPE family protein</fullName>
    </recommendedName>
</protein>
<evidence type="ECO:0000313" key="3">
    <source>
        <dbReference type="Proteomes" id="UP001595859"/>
    </source>
</evidence>